<evidence type="ECO:0000313" key="2">
    <source>
        <dbReference type="Proteomes" id="UP000000310"/>
    </source>
</evidence>
<dbReference type="EMBL" id="CP002545">
    <property type="protein sequence ID" value="ADY51467.1"/>
    <property type="molecule type" value="Genomic_DNA"/>
</dbReference>
<reference evidence="1 2" key="1">
    <citation type="journal article" date="2011" name="Stand. Genomic Sci.">
        <title>Complete genome sequence of the gliding, heparinolytic Pedobacter saltans type strain (113).</title>
        <authorList>
            <person name="Liolios K."/>
            <person name="Sikorski J."/>
            <person name="Lu M."/>
            <person name="Nolan M."/>
            <person name="Lapidus A."/>
            <person name="Lucas S."/>
            <person name="Hammon N."/>
            <person name="Deshpande S."/>
            <person name="Cheng J.F."/>
            <person name="Tapia R."/>
            <person name="Han C."/>
            <person name="Goodwin L."/>
            <person name="Pitluck S."/>
            <person name="Huntemann M."/>
            <person name="Ivanova N."/>
            <person name="Pagani I."/>
            <person name="Mavromatis K."/>
            <person name="Ovchinikova G."/>
            <person name="Pati A."/>
            <person name="Chen A."/>
            <person name="Palaniappan K."/>
            <person name="Land M."/>
            <person name="Hauser L."/>
            <person name="Brambilla E.M."/>
            <person name="Kotsyurbenko O."/>
            <person name="Rohde M."/>
            <person name="Tindall B.J."/>
            <person name="Abt B."/>
            <person name="Goker M."/>
            <person name="Detter J.C."/>
            <person name="Woyke T."/>
            <person name="Bristow J."/>
            <person name="Eisen J.A."/>
            <person name="Markowitz V."/>
            <person name="Hugenholtz P."/>
            <person name="Klenk H.P."/>
            <person name="Kyrpides N.C."/>
        </authorList>
    </citation>
    <scope>NUCLEOTIDE SEQUENCE [LARGE SCALE GENOMIC DNA]</scope>
    <source>
        <strain evidence="2">ATCC 51119 / DSM 12145 / JCM 21818 / LMG 10337 / NBRC 100064 / NCIMB 13643</strain>
    </source>
</reference>
<protein>
    <submittedName>
        <fullName evidence="1">Uncharacterized protein</fullName>
    </submittedName>
</protein>
<dbReference type="STRING" id="762903.Pedsa_0895"/>
<dbReference type="RefSeq" id="WP_013631967.1">
    <property type="nucleotide sequence ID" value="NC_015177.1"/>
</dbReference>
<organism evidence="1 2">
    <name type="scientific">Pseudopedobacter saltans (strain ATCC 51119 / DSM 12145 / JCM 21818 / CCUG 39354 / LMG 10337 / NBRC 100064 / NCIMB 13643)</name>
    <name type="common">Pedobacter saltans</name>
    <dbReference type="NCBI Taxonomy" id="762903"/>
    <lineage>
        <taxon>Bacteria</taxon>
        <taxon>Pseudomonadati</taxon>
        <taxon>Bacteroidota</taxon>
        <taxon>Sphingobacteriia</taxon>
        <taxon>Sphingobacteriales</taxon>
        <taxon>Sphingobacteriaceae</taxon>
        <taxon>Pseudopedobacter</taxon>
    </lineage>
</organism>
<name>F0SA90_PSESL</name>
<sequence length="67" mass="8117">MRDKEQIIRLFMFDPTPDNRYFMSYEYRKQSYKADKPILDAMIKEGTVFIISKNTKTVVFEYIPKNI</sequence>
<dbReference type="KEGG" id="psn:Pedsa_0895"/>
<dbReference type="HOGENOM" id="CLU_2809218_0_0_10"/>
<evidence type="ECO:0000313" key="1">
    <source>
        <dbReference type="EMBL" id="ADY51467.1"/>
    </source>
</evidence>
<dbReference type="OrthoDB" id="1513246at2"/>
<accession>F0SA90</accession>
<reference evidence="2" key="2">
    <citation type="submission" date="2011-02" db="EMBL/GenBank/DDBJ databases">
        <title>The complete genome of Pedobacter saltans DSM 12145.</title>
        <authorList>
            <consortium name="US DOE Joint Genome Institute (JGI-PGF)"/>
            <person name="Lucas S."/>
            <person name="Copeland A."/>
            <person name="Lapidus A."/>
            <person name="Bruce D."/>
            <person name="Goodwin L."/>
            <person name="Pitluck S."/>
            <person name="Kyrpides N."/>
            <person name="Mavromatis K."/>
            <person name="Pagani I."/>
            <person name="Ivanova N."/>
            <person name="Ovchinnikova G."/>
            <person name="Lu M."/>
            <person name="Detter J.C."/>
            <person name="Han C."/>
            <person name="Land M."/>
            <person name="Hauser L."/>
            <person name="Markowitz V."/>
            <person name="Cheng J.-F."/>
            <person name="Hugenholtz P."/>
            <person name="Woyke T."/>
            <person name="Wu D."/>
            <person name="Tindall B."/>
            <person name="Pomrenke H.G."/>
            <person name="Brambilla E."/>
            <person name="Klenk H.-P."/>
            <person name="Eisen J.A."/>
        </authorList>
    </citation>
    <scope>NUCLEOTIDE SEQUENCE [LARGE SCALE GENOMIC DNA]</scope>
    <source>
        <strain evidence="2">ATCC 51119 / DSM 12145 / JCM 21818 / LMG 10337 / NBRC 100064 / NCIMB 13643</strain>
    </source>
</reference>
<gene>
    <name evidence="1" type="ordered locus">Pedsa_0895</name>
</gene>
<dbReference type="AlphaFoldDB" id="F0SA90"/>
<keyword evidence="2" id="KW-1185">Reference proteome</keyword>
<proteinExistence type="predicted"/>
<dbReference type="Proteomes" id="UP000000310">
    <property type="component" value="Chromosome"/>
</dbReference>